<protein>
    <recommendedName>
        <fullName evidence="4">Peptidase S1 domain-containing protein</fullName>
    </recommendedName>
</protein>
<dbReference type="GO" id="GO:0004252">
    <property type="term" value="F:serine-type endopeptidase activity"/>
    <property type="evidence" value="ECO:0007669"/>
    <property type="project" value="InterPro"/>
</dbReference>
<dbReference type="InterPro" id="IPR025875">
    <property type="entry name" value="Leu-rich_rpt_4"/>
</dbReference>
<dbReference type="InterPro" id="IPR043504">
    <property type="entry name" value="Peptidase_S1_PA_chymotrypsin"/>
</dbReference>
<proteinExistence type="predicted"/>
<dbReference type="Proteomes" id="UP000677054">
    <property type="component" value="Unassembled WGS sequence"/>
</dbReference>
<dbReference type="Pfam" id="PF12799">
    <property type="entry name" value="LRR_4"/>
    <property type="match status" value="1"/>
</dbReference>
<accession>A0A7R9A1X2</accession>
<dbReference type="AlphaFoldDB" id="A0A7R9A1X2"/>
<dbReference type="Pfam" id="PF00089">
    <property type="entry name" value="Trypsin"/>
    <property type="match status" value="1"/>
</dbReference>
<reference evidence="5" key="1">
    <citation type="submission" date="2020-11" db="EMBL/GenBank/DDBJ databases">
        <authorList>
            <person name="Tran Van P."/>
        </authorList>
    </citation>
    <scope>NUCLEOTIDE SEQUENCE</scope>
</reference>
<keyword evidence="6" id="KW-1185">Reference proteome</keyword>
<dbReference type="PROSITE" id="PS50240">
    <property type="entry name" value="TRYPSIN_DOM"/>
    <property type="match status" value="1"/>
</dbReference>
<evidence type="ECO:0000259" key="4">
    <source>
        <dbReference type="PROSITE" id="PS50240"/>
    </source>
</evidence>
<dbReference type="SMART" id="SM00369">
    <property type="entry name" value="LRR_TYP"/>
    <property type="match status" value="3"/>
</dbReference>
<dbReference type="SUPFAM" id="SSF52047">
    <property type="entry name" value="RNI-like"/>
    <property type="match status" value="1"/>
</dbReference>
<dbReference type="EMBL" id="CAJPEV010000365">
    <property type="protein sequence ID" value="CAG0884489.1"/>
    <property type="molecule type" value="Genomic_DNA"/>
</dbReference>
<dbReference type="EMBL" id="LR899882">
    <property type="protein sequence ID" value="CAD7243083.1"/>
    <property type="molecule type" value="Genomic_DNA"/>
</dbReference>
<dbReference type="InterPro" id="IPR003591">
    <property type="entry name" value="Leu-rich_rpt_typical-subtyp"/>
</dbReference>
<name>A0A7R9A1X2_9CRUS</name>
<dbReference type="PANTHER" id="PTHR24373:SF275">
    <property type="entry name" value="TIR DOMAIN-CONTAINING PROTEIN"/>
    <property type="match status" value="1"/>
</dbReference>
<dbReference type="InterPro" id="IPR032675">
    <property type="entry name" value="LRR_dom_sf"/>
</dbReference>
<dbReference type="SUPFAM" id="SSF50494">
    <property type="entry name" value="Trypsin-like serine proteases"/>
    <property type="match status" value="1"/>
</dbReference>
<dbReference type="Gene3D" id="3.80.10.10">
    <property type="entry name" value="Ribonuclease Inhibitor"/>
    <property type="match status" value="1"/>
</dbReference>
<dbReference type="OrthoDB" id="676979at2759"/>
<keyword evidence="3" id="KW-0677">Repeat</keyword>
<dbReference type="PANTHER" id="PTHR24373">
    <property type="entry name" value="SLIT RELATED LEUCINE-RICH REPEAT NEURONAL PROTEIN"/>
    <property type="match status" value="1"/>
</dbReference>
<dbReference type="InterPro" id="IPR009003">
    <property type="entry name" value="Peptidase_S1_PA"/>
</dbReference>
<dbReference type="PROSITE" id="PS51450">
    <property type="entry name" value="LRR"/>
    <property type="match status" value="1"/>
</dbReference>
<gene>
    <name evidence="5" type="ORF">DSTB1V02_LOCUS3018</name>
</gene>
<feature type="domain" description="Peptidase S1" evidence="4">
    <location>
        <begin position="408"/>
        <end position="659"/>
    </location>
</feature>
<keyword evidence="1" id="KW-0433">Leucine-rich repeat</keyword>
<evidence type="ECO:0000313" key="6">
    <source>
        <dbReference type="Proteomes" id="UP000677054"/>
    </source>
</evidence>
<sequence length="680" mass="76014">MSRFFLLSLNYNLKELPDGIFGNISFASMHLSLTDLETIAPSALLPSRDRLAQLAVVHSSLEEFPFELLPSFSRLESLDLSHNALTSIPPLRSYSLQKLHLLNNLIRNVEEDGWDTPNLKELDIGKNPLLRFPSAILNGLEKLEEFSCNSCNLGPTLSSGLLDFHSKALRVVYLDENEISTLEPGAITGLQPNTIAYLRRLENVSLSEKVFRPMVEILSEGTGVLALGSKSFRCDCDIAWLLIDGTLMRSVEGGCSNGTEFRDLNLDSVKNCPRPCPYECVSNKLVSLCASGTGILSKVDDCRSHETDSQTIPSLITCDHSCVSLPNVHVCVPGTVKDETECKQMEEFCCQLLTESKESGSDPLPPFNEDPNIELPQCDTTIGRCLPVHLPGRCRNDDEREFTDLFRCSGDLRCCASKTAVEKRKLELLSIENFRVGEKQYFCRKQRIRPLSSLIYDGMKAKEHVSSIILHEEFNFYNYDSPIALVRLTEPAVLTDRVQIVCLPTGFDLLQEYLENGTQGWVAGWGHDESDILSEELTEMEIPVLSNRKCFRDIIHFTGDPSKAITLTWKMFCAGFDKETSFEELSQRRLRGGVTVVIVFTMNKMLIEEVAQQWTLDGKPGKSSALADIQGSLNQVANIGPFLPQFTGRPSPDETLWNWPVVGNHGWSKHFADDMPCLAQ</sequence>
<organism evidence="5">
    <name type="scientific">Darwinula stevensoni</name>
    <dbReference type="NCBI Taxonomy" id="69355"/>
    <lineage>
        <taxon>Eukaryota</taxon>
        <taxon>Metazoa</taxon>
        <taxon>Ecdysozoa</taxon>
        <taxon>Arthropoda</taxon>
        <taxon>Crustacea</taxon>
        <taxon>Oligostraca</taxon>
        <taxon>Ostracoda</taxon>
        <taxon>Podocopa</taxon>
        <taxon>Podocopida</taxon>
        <taxon>Darwinulocopina</taxon>
        <taxon>Darwinuloidea</taxon>
        <taxon>Darwinulidae</taxon>
        <taxon>Darwinula</taxon>
    </lineage>
</organism>
<evidence type="ECO:0000256" key="2">
    <source>
        <dbReference type="ARBA" id="ARBA00022729"/>
    </source>
</evidence>
<dbReference type="InterPro" id="IPR001611">
    <property type="entry name" value="Leu-rich_rpt"/>
</dbReference>
<dbReference type="SMART" id="SM00020">
    <property type="entry name" value="Tryp_SPc"/>
    <property type="match status" value="1"/>
</dbReference>
<dbReference type="InterPro" id="IPR001254">
    <property type="entry name" value="Trypsin_dom"/>
</dbReference>
<keyword evidence="2" id="KW-0732">Signal</keyword>
<dbReference type="InterPro" id="IPR050328">
    <property type="entry name" value="Dev_Immune_Receptor"/>
</dbReference>
<dbReference type="GO" id="GO:0006508">
    <property type="term" value="P:proteolysis"/>
    <property type="evidence" value="ECO:0007669"/>
    <property type="project" value="InterPro"/>
</dbReference>
<evidence type="ECO:0000313" key="5">
    <source>
        <dbReference type="EMBL" id="CAD7243083.1"/>
    </source>
</evidence>
<evidence type="ECO:0000256" key="1">
    <source>
        <dbReference type="ARBA" id="ARBA00022614"/>
    </source>
</evidence>
<dbReference type="Gene3D" id="2.40.10.10">
    <property type="entry name" value="Trypsin-like serine proteases"/>
    <property type="match status" value="2"/>
</dbReference>
<evidence type="ECO:0000256" key="3">
    <source>
        <dbReference type="ARBA" id="ARBA00022737"/>
    </source>
</evidence>